<dbReference type="Proteomes" id="UP000315115">
    <property type="component" value="Plasmid pAM7"/>
</dbReference>
<name>A0A510IFL0_9VIBR</name>
<sequence>MLKKSIRKGKSSNHLHKELDERCSFLGNKLVKSLKPVFKYQSSINQLQYPLNLPLRISALLENFDSSVLNRVVVIGADHHDIFDDAKWFSFINSLIDNPLEIAFVGDEEKIYKSFKVSSFPFIANKLPYVEKHILSIDEVTSDDLLVVVNTSPEELDELISGQCIQPKHMAFLGATYSESALMSSLVTNEVQHDFFNAALKIQKQSSSHQYFYHGHASFFTPNAPLQFATRTQNDQALYELIPYCMDAGFDPTSKILEVKDTNKVLQLSNFIAIDTLESVISCSMHEVNWRRPLNSGELEQIKKDMTNPLSHLSRIFSIVHESLLDLHTQ</sequence>
<protein>
    <submittedName>
        <fullName evidence="1">Uncharacterized protein</fullName>
    </submittedName>
</protein>
<keyword evidence="1" id="KW-0614">Plasmid</keyword>
<evidence type="ECO:0000313" key="2">
    <source>
        <dbReference type="Proteomes" id="UP000315115"/>
    </source>
</evidence>
<dbReference type="EMBL" id="AP019800">
    <property type="protein sequence ID" value="BBL92271.1"/>
    <property type="molecule type" value="Genomic_DNA"/>
</dbReference>
<geneLocation type="plasmid" evidence="2">
    <name>pam7 dna</name>
</geneLocation>
<reference evidence="2" key="1">
    <citation type="submission" date="2019-07" db="EMBL/GenBank/DDBJ databases">
        <title>Complete Genome Sequences of Vibrion rotiferianus strain AM7.</title>
        <authorList>
            <person name="Miyazaki K."/>
            <person name="Wiseschart A."/>
            <person name="Pootanakit K."/>
            <person name="Ishimori K."/>
            <person name="Kitahara K."/>
        </authorList>
    </citation>
    <scope>NUCLEOTIDE SEQUENCE [LARGE SCALE GENOMIC DNA]</scope>
    <source>
        <strain evidence="2">AM7</strain>
        <plasmid evidence="2">pam7 dna</plasmid>
    </source>
</reference>
<dbReference type="RefSeq" id="WP_143694260.1">
    <property type="nucleotide sequence ID" value="NZ_AP019800.1"/>
</dbReference>
<evidence type="ECO:0000313" key="1">
    <source>
        <dbReference type="EMBL" id="BBL92271.1"/>
    </source>
</evidence>
<organism evidence="1 2">
    <name type="scientific">Vibrio rotiferianus</name>
    <dbReference type="NCBI Taxonomy" id="190895"/>
    <lineage>
        <taxon>Bacteria</taxon>
        <taxon>Pseudomonadati</taxon>
        <taxon>Pseudomonadota</taxon>
        <taxon>Gammaproteobacteria</taxon>
        <taxon>Vibrionales</taxon>
        <taxon>Vibrionaceae</taxon>
        <taxon>Vibrio</taxon>
    </lineage>
</organism>
<accession>A0A510IFL0</accession>
<proteinExistence type="predicted"/>
<gene>
    <name evidence="1" type="ORF">VroAM7_49240</name>
</gene>
<dbReference type="AlphaFoldDB" id="A0A510IFL0"/>